<proteinExistence type="predicted"/>
<comment type="caution">
    <text evidence="1">The sequence shown here is derived from an EMBL/GenBank/DDBJ whole genome shotgun (WGS) entry which is preliminary data.</text>
</comment>
<accession>A0A541B7L7</accession>
<dbReference type="EMBL" id="VIGH01000006">
    <property type="protein sequence ID" value="TQF68283.1"/>
    <property type="molecule type" value="Genomic_DNA"/>
</dbReference>
<evidence type="ECO:0000313" key="2">
    <source>
        <dbReference type="Proteomes" id="UP000316256"/>
    </source>
</evidence>
<dbReference type="OrthoDB" id="283948at2"/>
<dbReference type="RefSeq" id="WP_142100446.1">
    <property type="nucleotide sequence ID" value="NZ_VIGH01000006.1"/>
</dbReference>
<gene>
    <name evidence="1" type="ORF">FK531_14340</name>
</gene>
<keyword evidence="2" id="KW-1185">Reference proteome</keyword>
<dbReference type="Proteomes" id="UP000316256">
    <property type="component" value="Unassembled WGS sequence"/>
</dbReference>
<organism evidence="1 2">
    <name type="scientific">Rhodococcus spelaei</name>
    <dbReference type="NCBI Taxonomy" id="2546320"/>
    <lineage>
        <taxon>Bacteria</taxon>
        <taxon>Bacillati</taxon>
        <taxon>Actinomycetota</taxon>
        <taxon>Actinomycetes</taxon>
        <taxon>Mycobacteriales</taxon>
        <taxon>Nocardiaceae</taxon>
        <taxon>Rhodococcus</taxon>
    </lineage>
</organism>
<dbReference type="AlphaFoldDB" id="A0A541B7L7"/>
<sequence length="264" mass="28724">MIRLPISGLLARWRPATGYDDLTLIECPPGLEGAVRYVARCVTGADNRALDAPTLAIGDLDWLIMARRRDVLGDGMIDEGSCPHCRARVDVRFSLAAFAEYHRPRRARSATPTGERGWWRLSSAEITFRAPTVADVLTAVGEPDAKAALLQRCVRGELDPASRRSVERAMARVAPTLRADVAGSCPDCGAAVTLDVDVREVCLSELRFDADSVLDEVHLLASTYHWSHRTILGLPSVRRGAYADLISGRSPVPRGLNLSEVNVG</sequence>
<name>A0A541B7L7_9NOCA</name>
<evidence type="ECO:0000313" key="1">
    <source>
        <dbReference type="EMBL" id="TQF68283.1"/>
    </source>
</evidence>
<reference evidence="1 2" key="1">
    <citation type="submission" date="2019-06" db="EMBL/GenBank/DDBJ databases">
        <title>Rhodococcus spaelei sp. nov., isolated from a cave.</title>
        <authorList>
            <person name="Lee S.D."/>
        </authorList>
    </citation>
    <scope>NUCLEOTIDE SEQUENCE [LARGE SCALE GENOMIC DNA]</scope>
    <source>
        <strain evidence="1 2">C9-5</strain>
    </source>
</reference>
<protein>
    <submittedName>
        <fullName evidence="1">Uncharacterized protein</fullName>
    </submittedName>
</protein>